<gene>
    <name evidence="2" type="ORF">JL106_07310</name>
</gene>
<dbReference type="SUPFAM" id="SSF51695">
    <property type="entry name" value="PLC-like phosphodiesterases"/>
    <property type="match status" value="1"/>
</dbReference>
<dbReference type="Proteomes" id="UP000663792">
    <property type="component" value="Unassembled WGS sequence"/>
</dbReference>
<dbReference type="GO" id="GO:0008081">
    <property type="term" value="F:phosphoric diester hydrolase activity"/>
    <property type="evidence" value="ECO:0007669"/>
    <property type="project" value="InterPro"/>
</dbReference>
<evidence type="ECO:0000259" key="1">
    <source>
        <dbReference type="PROSITE" id="PS51704"/>
    </source>
</evidence>
<sequence length="255" mass="27263">MNPLRRSGPAPLVIAHRGASAAAPENTMPAFAAAWAAGAGWVETDVQPTLDGVPVLLHDPDLDRTTDGRGPVRGRSAREVAALDAGRWFPDGAFTGTGVPPLSALLAELSPTRRLLLEIKGEHTRQQVRTVLRACRDSGQDHRVLVQSFEVAALGHVRDLDPHRPLGLLVEELDDDPVAACARVGACAYNPDHRALLDGLTRRPDLLDELHRADVAVAVWTADDPADWAALTDAGVDAIITNRPAELLGWLADRG</sequence>
<proteinExistence type="predicted"/>
<feature type="domain" description="GP-PDE" evidence="1">
    <location>
        <begin position="11"/>
        <end position="251"/>
    </location>
</feature>
<dbReference type="PANTHER" id="PTHR46211">
    <property type="entry name" value="GLYCEROPHOSPHORYL DIESTER PHOSPHODIESTERASE"/>
    <property type="match status" value="1"/>
</dbReference>
<keyword evidence="3" id="KW-1185">Reference proteome</keyword>
<accession>A0A938YC33</accession>
<dbReference type="RefSeq" id="WP_205260006.1">
    <property type="nucleotide sequence ID" value="NZ_JAERWK010000008.1"/>
</dbReference>
<evidence type="ECO:0000313" key="2">
    <source>
        <dbReference type="EMBL" id="MBM9467089.1"/>
    </source>
</evidence>
<evidence type="ECO:0000313" key="3">
    <source>
        <dbReference type="Proteomes" id="UP000663792"/>
    </source>
</evidence>
<dbReference type="EMBL" id="JAERWK010000008">
    <property type="protein sequence ID" value="MBM9467089.1"/>
    <property type="molecule type" value="Genomic_DNA"/>
</dbReference>
<name>A0A938YC33_9ACTN</name>
<dbReference type="GO" id="GO:0006629">
    <property type="term" value="P:lipid metabolic process"/>
    <property type="evidence" value="ECO:0007669"/>
    <property type="project" value="InterPro"/>
</dbReference>
<comment type="caution">
    <text evidence="2">The sequence shown here is derived from an EMBL/GenBank/DDBJ whole genome shotgun (WGS) entry which is preliminary data.</text>
</comment>
<organism evidence="2 3">
    <name type="scientific">Nakamurella leprariae</name>
    <dbReference type="NCBI Taxonomy" id="2803911"/>
    <lineage>
        <taxon>Bacteria</taxon>
        <taxon>Bacillati</taxon>
        <taxon>Actinomycetota</taxon>
        <taxon>Actinomycetes</taxon>
        <taxon>Nakamurellales</taxon>
        <taxon>Nakamurellaceae</taxon>
        <taxon>Nakamurella</taxon>
    </lineage>
</organism>
<dbReference type="InterPro" id="IPR030395">
    <property type="entry name" value="GP_PDE_dom"/>
</dbReference>
<protein>
    <recommendedName>
        <fullName evidence="1">GP-PDE domain-containing protein</fullName>
    </recommendedName>
</protein>
<dbReference type="PROSITE" id="PS51704">
    <property type="entry name" value="GP_PDE"/>
    <property type="match status" value="1"/>
</dbReference>
<dbReference type="Pfam" id="PF03009">
    <property type="entry name" value="GDPD"/>
    <property type="match status" value="1"/>
</dbReference>
<dbReference type="Gene3D" id="3.20.20.190">
    <property type="entry name" value="Phosphatidylinositol (PI) phosphodiesterase"/>
    <property type="match status" value="1"/>
</dbReference>
<dbReference type="PANTHER" id="PTHR46211:SF1">
    <property type="entry name" value="GLYCEROPHOSPHODIESTER PHOSPHODIESTERASE, CYTOPLASMIC"/>
    <property type="match status" value="1"/>
</dbReference>
<dbReference type="AlphaFoldDB" id="A0A938YC33"/>
<dbReference type="InterPro" id="IPR017946">
    <property type="entry name" value="PLC-like_Pdiesterase_TIM-brl"/>
</dbReference>
<reference evidence="2" key="1">
    <citation type="submission" date="2021-01" db="EMBL/GenBank/DDBJ databases">
        <title>YIM 132084 draft genome.</title>
        <authorList>
            <person name="An D."/>
        </authorList>
    </citation>
    <scope>NUCLEOTIDE SEQUENCE</scope>
    <source>
        <strain evidence="2">YIM 132084</strain>
    </source>
</reference>